<protein>
    <recommendedName>
        <fullName evidence="9">Type II secretion system protein I</fullName>
        <shortName evidence="9">T2SS minor pseudopilin I</shortName>
    </recommendedName>
</protein>
<keyword evidence="7" id="KW-1133">Transmembrane helix</keyword>
<keyword evidence="6" id="KW-0812">Transmembrane</keyword>
<dbReference type="Proteomes" id="UP000199626">
    <property type="component" value="Unassembled WGS sequence"/>
</dbReference>
<keyword evidence="5 9" id="KW-0997">Cell inner membrane</keyword>
<accession>A0A1G6BGC7</accession>
<dbReference type="EMBL" id="FMXN01000003">
    <property type="protein sequence ID" value="SDB19648.1"/>
    <property type="molecule type" value="Genomic_DNA"/>
</dbReference>
<evidence type="ECO:0000313" key="11">
    <source>
        <dbReference type="EMBL" id="SDB19648.1"/>
    </source>
</evidence>
<dbReference type="Gene3D" id="3.30.1300.30">
    <property type="entry name" value="GSPII I/J protein-like"/>
    <property type="match status" value="1"/>
</dbReference>
<evidence type="ECO:0000256" key="3">
    <source>
        <dbReference type="ARBA" id="ARBA00022475"/>
    </source>
</evidence>
<evidence type="ECO:0000256" key="1">
    <source>
        <dbReference type="ARBA" id="ARBA00004377"/>
    </source>
</evidence>
<evidence type="ECO:0000256" key="6">
    <source>
        <dbReference type="ARBA" id="ARBA00022692"/>
    </source>
</evidence>
<dbReference type="InterPro" id="IPR003413">
    <property type="entry name" value="T2SS_GspI_C"/>
</dbReference>
<keyword evidence="8" id="KW-0472">Membrane</keyword>
<dbReference type="STRING" id="1159017.SAMN02927930_00783"/>
<evidence type="ECO:0000256" key="2">
    <source>
        <dbReference type="ARBA" id="ARBA00008358"/>
    </source>
</evidence>
<evidence type="ECO:0000313" key="12">
    <source>
        <dbReference type="Proteomes" id="UP000199626"/>
    </source>
</evidence>
<sequence>MQGFTLVEVMFALGLFALAALAGVVATSQHLASLTQLQQKTFAQYAASNALARASLAYPPTDKQTGMELIADQEWGWQIEVTETATDKVFYLTVRVYAGEVDTNNNPVVVMSRYLGPRNGTAPTTEAMP</sequence>
<dbReference type="PANTHER" id="PTHR38779:SF2">
    <property type="entry name" value="TYPE II SECRETION SYSTEM PROTEIN I-RELATED"/>
    <property type="match status" value="1"/>
</dbReference>
<dbReference type="AlphaFoldDB" id="A0A1G6BGC7"/>
<comment type="subunit">
    <text evidence="9">Type II secretion is composed of four main components: the outer membrane complex, the inner membrane complex, the cytoplasmic secretion ATPase and the periplasm-spanning pseudopilus.</text>
</comment>
<feature type="domain" description="Type II secretion system protein GspI C-terminal" evidence="10">
    <location>
        <begin position="37"/>
        <end position="115"/>
    </location>
</feature>
<dbReference type="PANTHER" id="PTHR38779">
    <property type="entry name" value="TYPE II SECRETION SYSTEM PROTEIN I-RELATED"/>
    <property type="match status" value="1"/>
</dbReference>
<dbReference type="GO" id="GO:0015628">
    <property type="term" value="P:protein secretion by the type II secretion system"/>
    <property type="evidence" value="ECO:0007669"/>
    <property type="project" value="UniProtKB-UniRule"/>
</dbReference>
<name>A0A1G6BGC7_9GAMM</name>
<dbReference type="Pfam" id="PF07963">
    <property type="entry name" value="N_methyl"/>
    <property type="match status" value="1"/>
</dbReference>
<organism evidence="11 12">
    <name type="scientific">Pseudidiomarina indica</name>
    <dbReference type="NCBI Taxonomy" id="1159017"/>
    <lineage>
        <taxon>Bacteria</taxon>
        <taxon>Pseudomonadati</taxon>
        <taxon>Pseudomonadota</taxon>
        <taxon>Gammaproteobacteria</taxon>
        <taxon>Alteromonadales</taxon>
        <taxon>Idiomarinaceae</taxon>
        <taxon>Pseudidiomarina</taxon>
    </lineage>
</organism>
<evidence type="ECO:0000256" key="8">
    <source>
        <dbReference type="ARBA" id="ARBA00023136"/>
    </source>
</evidence>
<comment type="similarity">
    <text evidence="2 9">Belongs to the GSP I family.</text>
</comment>
<proteinExistence type="inferred from homology"/>
<dbReference type="SUPFAM" id="SSF54523">
    <property type="entry name" value="Pili subunits"/>
    <property type="match status" value="1"/>
</dbReference>
<dbReference type="GO" id="GO:0005886">
    <property type="term" value="C:plasma membrane"/>
    <property type="evidence" value="ECO:0007669"/>
    <property type="project" value="UniProtKB-SubCell"/>
</dbReference>
<dbReference type="RefSeq" id="WP_176754910.1">
    <property type="nucleotide sequence ID" value="NZ_FMXN01000003.1"/>
</dbReference>
<comment type="function">
    <text evidence="9">Component of the type II secretion system required for the energy-dependent secretion of extracellular factors such as proteases and toxins from the periplasm.</text>
</comment>
<dbReference type="Pfam" id="PF02501">
    <property type="entry name" value="T2SSI"/>
    <property type="match status" value="1"/>
</dbReference>
<evidence type="ECO:0000256" key="5">
    <source>
        <dbReference type="ARBA" id="ARBA00022519"/>
    </source>
</evidence>
<reference evidence="12" key="1">
    <citation type="submission" date="2016-10" db="EMBL/GenBank/DDBJ databases">
        <authorList>
            <person name="Varghese N."/>
            <person name="Submissions S."/>
        </authorList>
    </citation>
    <scope>NUCLEOTIDE SEQUENCE [LARGE SCALE GENOMIC DNA]</scope>
    <source>
        <strain evidence="12">CGMCC 1.10824</strain>
    </source>
</reference>
<keyword evidence="4 9" id="KW-0488">Methylation</keyword>
<dbReference type="InterPro" id="IPR012902">
    <property type="entry name" value="N_methyl_site"/>
</dbReference>
<dbReference type="InterPro" id="IPR045584">
    <property type="entry name" value="Pilin-like"/>
</dbReference>
<dbReference type="PROSITE" id="PS00409">
    <property type="entry name" value="PROKAR_NTER_METHYL"/>
    <property type="match status" value="1"/>
</dbReference>
<comment type="PTM">
    <text evidence="9">Cleaved by prepilin peptidase.</text>
</comment>
<dbReference type="InterPro" id="IPR010052">
    <property type="entry name" value="T2SS_protein-GspI"/>
</dbReference>
<evidence type="ECO:0000256" key="7">
    <source>
        <dbReference type="ARBA" id="ARBA00022989"/>
    </source>
</evidence>
<dbReference type="NCBIfam" id="TIGR02532">
    <property type="entry name" value="IV_pilin_GFxxxE"/>
    <property type="match status" value="1"/>
</dbReference>
<evidence type="ECO:0000256" key="4">
    <source>
        <dbReference type="ARBA" id="ARBA00022481"/>
    </source>
</evidence>
<evidence type="ECO:0000256" key="9">
    <source>
        <dbReference type="RuleBase" id="RU368030"/>
    </source>
</evidence>
<dbReference type="GO" id="GO:0015627">
    <property type="term" value="C:type II protein secretion system complex"/>
    <property type="evidence" value="ECO:0007669"/>
    <property type="project" value="UniProtKB-UniRule"/>
</dbReference>
<evidence type="ECO:0000259" key="10">
    <source>
        <dbReference type="Pfam" id="PF02501"/>
    </source>
</evidence>
<keyword evidence="3" id="KW-1003">Cell membrane</keyword>
<keyword evidence="12" id="KW-1185">Reference proteome</keyword>
<comment type="subcellular location">
    <subcellularLocation>
        <location evidence="1 9">Cell inner membrane</location>
        <topology evidence="1 9">Single-pass membrane protein</topology>
    </subcellularLocation>
</comment>
<gene>
    <name evidence="11" type="ORF">SAMN02927930_00783</name>
</gene>
<dbReference type="NCBIfam" id="TIGR01707">
    <property type="entry name" value="gspI"/>
    <property type="match status" value="1"/>
</dbReference>